<keyword evidence="2" id="KW-0472">Membrane</keyword>
<accession>A0A9W9JBP6</accession>
<feature type="compositionally biased region" description="Low complexity" evidence="1">
    <location>
        <begin position="84"/>
        <end position="97"/>
    </location>
</feature>
<reference evidence="3" key="2">
    <citation type="journal article" date="2023" name="IMA Fungus">
        <title>Comparative genomic study of the Penicillium genus elucidates a diverse pangenome and 15 lateral gene transfer events.</title>
        <authorList>
            <person name="Petersen C."/>
            <person name="Sorensen T."/>
            <person name="Nielsen M.R."/>
            <person name="Sondergaard T.E."/>
            <person name="Sorensen J.L."/>
            <person name="Fitzpatrick D.A."/>
            <person name="Frisvad J.C."/>
            <person name="Nielsen K.L."/>
        </authorList>
    </citation>
    <scope>NUCLEOTIDE SEQUENCE</scope>
    <source>
        <strain evidence="3">IBT 20477</strain>
    </source>
</reference>
<gene>
    <name evidence="3" type="ORF">N7449_009449</name>
</gene>
<keyword evidence="4" id="KW-1185">Reference proteome</keyword>
<name>A0A9W9JBP6_9EURO</name>
<feature type="transmembrane region" description="Helical" evidence="2">
    <location>
        <begin position="232"/>
        <end position="252"/>
    </location>
</feature>
<organism evidence="3 4">
    <name type="scientific">Penicillium cf. viridicatum</name>
    <dbReference type="NCBI Taxonomy" id="2972119"/>
    <lineage>
        <taxon>Eukaryota</taxon>
        <taxon>Fungi</taxon>
        <taxon>Dikarya</taxon>
        <taxon>Ascomycota</taxon>
        <taxon>Pezizomycotina</taxon>
        <taxon>Eurotiomycetes</taxon>
        <taxon>Eurotiomycetidae</taxon>
        <taxon>Eurotiales</taxon>
        <taxon>Aspergillaceae</taxon>
        <taxon>Penicillium</taxon>
    </lineage>
</organism>
<sequence>MGCKSSVLVRPQVLPEIIVCLVWTSQQDIEALVNATETLEITRREPGMTCTTTPTTTDATTTDATTTDATTTDATTTDATTTDATTTDATTTDATTTLPTDESEEKQAEPTAEQTQQGQIYHIQTKALNRPVNYTSQIRLIVLPFGVQFLGTGGYDVAPGLQFVAHHAVIVALPLVPILPRRLLRKIYVGEDAATSATESLGHVLAGVDQFTYWESSLEELVIWWLSLLRPYWCSIACVLVLVLMLILVIVLS</sequence>
<dbReference type="OrthoDB" id="4356630at2759"/>
<comment type="caution">
    <text evidence="3">The sequence shown here is derived from an EMBL/GenBank/DDBJ whole genome shotgun (WGS) entry which is preliminary data.</text>
</comment>
<dbReference type="AlphaFoldDB" id="A0A9W9JBP6"/>
<evidence type="ECO:0000313" key="3">
    <source>
        <dbReference type="EMBL" id="KAJ5193307.1"/>
    </source>
</evidence>
<evidence type="ECO:0000256" key="1">
    <source>
        <dbReference type="SAM" id="MobiDB-lite"/>
    </source>
</evidence>
<protein>
    <submittedName>
        <fullName evidence="3">Uncharacterized protein</fullName>
    </submittedName>
</protein>
<keyword evidence="2" id="KW-0812">Transmembrane</keyword>
<evidence type="ECO:0000256" key="2">
    <source>
        <dbReference type="SAM" id="Phobius"/>
    </source>
</evidence>
<feature type="region of interest" description="Disordered" evidence="1">
    <location>
        <begin position="84"/>
        <end position="118"/>
    </location>
</feature>
<dbReference type="Proteomes" id="UP001150942">
    <property type="component" value="Unassembled WGS sequence"/>
</dbReference>
<dbReference type="EMBL" id="JAPQKQ010000006">
    <property type="protein sequence ID" value="KAJ5193307.1"/>
    <property type="molecule type" value="Genomic_DNA"/>
</dbReference>
<keyword evidence="2" id="KW-1133">Transmembrane helix</keyword>
<reference evidence="3" key="1">
    <citation type="submission" date="2022-11" db="EMBL/GenBank/DDBJ databases">
        <authorList>
            <person name="Petersen C."/>
        </authorList>
    </citation>
    <scope>NUCLEOTIDE SEQUENCE</scope>
    <source>
        <strain evidence="3">IBT 20477</strain>
    </source>
</reference>
<proteinExistence type="predicted"/>
<evidence type="ECO:0000313" key="4">
    <source>
        <dbReference type="Proteomes" id="UP001150942"/>
    </source>
</evidence>